<dbReference type="GO" id="GO:0005576">
    <property type="term" value="C:extracellular region"/>
    <property type="evidence" value="ECO:0007669"/>
    <property type="project" value="UniProtKB-SubCell"/>
</dbReference>
<dbReference type="AlphaFoldDB" id="A0A9W9D0M8"/>
<evidence type="ECO:0000256" key="4">
    <source>
        <dbReference type="ARBA" id="ARBA00022723"/>
    </source>
</evidence>
<dbReference type="Pfam" id="PF03443">
    <property type="entry name" value="AA9"/>
    <property type="match status" value="1"/>
</dbReference>
<dbReference type="EC" id="1.14.99.56" evidence="15"/>
<evidence type="ECO:0000256" key="15">
    <source>
        <dbReference type="ARBA" id="ARBA00047174"/>
    </source>
</evidence>
<evidence type="ECO:0000313" key="19">
    <source>
        <dbReference type="Proteomes" id="UP001140453"/>
    </source>
</evidence>
<comment type="cofactor">
    <cofactor evidence="1">
        <name>Cu(2+)</name>
        <dbReference type="ChEBI" id="CHEBI:29036"/>
    </cofactor>
</comment>
<keyword evidence="5 16" id="KW-0732">Signal</keyword>
<keyword evidence="6" id="KW-0136">Cellulose degradation</keyword>
<organism evidence="18 19">
    <name type="scientific">Gnomoniopsis smithogilvyi</name>
    <dbReference type="NCBI Taxonomy" id="1191159"/>
    <lineage>
        <taxon>Eukaryota</taxon>
        <taxon>Fungi</taxon>
        <taxon>Dikarya</taxon>
        <taxon>Ascomycota</taxon>
        <taxon>Pezizomycotina</taxon>
        <taxon>Sordariomycetes</taxon>
        <taxon>Sordariomycetidae</taxon>
        <taxon>Diaporthales</taxon>
        <taxon>Gnomoniaceae</taxon>
        <taxon>Gnomoniopsis</taxon>
    </lineage>
</organism>
<evidence type="ECO:0000256" key="7">
    <source>
        <dbReference type="ARBA" id="ARBA00023002"/>
    </source>
</evidence>
<dbReference type="PANTHER" id="PTHR33353">
    <property type="entry name" value="PUTATIVE (AFU_ORTHOLOGUE AFUA_1G12560)-RELATED"/>
    <property type="match status" value="1"/>
</dbReference>
<evidence type="ECO:0000259" key="17">
    <source>
        <dbReference type="Pfam" id="PF03443"/>
    </source>
</evidence>
<evidence type="ECO:0000256" key="12">
    <source>
        <dbReference type="ARBA" id="ARBA00023326"/>
    </source>
</evidence>
<feature type="domain" description="Auxiliary Activity family 9 catalytic" evidence="17">
    <location>
        <begin position="28"/>
        <end position="206"/>
    </location>
</feature>
<sequence length="218" mass="23032">MKTVLSLAAVLLAASPAAAHYRWQQLNNNAVWQYVRESTNNNSPVTDLASNDLRCNVGTSGTGVNTTTVKAGDSFTFALDIAVYHQGPVTAYMSKAPSTAAAYEGDGDWFKIAEQGPVFSGSSATWPTASSYTYKFPTCLADGDYLLRMEQLAIHNPGAAPQFYISCAQVTVTGGSGGTPSPTAKIPGHVKATDPGYTVNIYNNFSNYTVPGPAVIKC</sequence>
<dbReference type="Gene3D" id="2.70.50.70">
    <property type="match status" value="1"/>
</dbReference>
<evidence type="ECO:0000256" key="10">
    <source>
        <dbReference type="ARBA" id="ARBA00023157"/>
    </source>
</evidence>
<gene>
    <name evidence="18" type="ORF">N0V93_004004</name>
</gene>
<keyword evidence="3" id="KW-0964">Secreted</keyword>
<name>A0A9W9D0M8_9PEZI</name>
<dbReference type="Proteomes" id="UP001140453">
    <property type="component" value="Unassembled WGS sequence"/>
</dbReference>
<keyword evidence="8" id="KW-0186">Copper</keyword>
<evidence type="ECO:0000256" key="14">
    <source>
        <dbReference type="ARBA" id="ARBA00045077"/>
    </source>
</evidence>
<evidence type="ECO:0000256" key="3">
    <source>
        <dbReference type="ARBA" id="ARBA00022525"/>
    </source>
</evidence>
<evidence type="ECO:0000256" key="13">
    <source>
        <dbReference type="ARBA" id="ARBA00044502"/>
    </source>
</evidence>
<keyword evidence="19" id="KW-1185">Reference proteome</keyword>
<evidence type="ECO:0000256" key="2">
    <source>
        <dbReference type="ARBA" id="ARBA00004613"/>
    </source>
</evidence>
<protein>
    <recommendedName>
        <fullName evidence="15">lytic cellulose monooxygenase (C4-dehydrogenating)</fullName>
        <ecNumber evidence="15">1.14.99.56</ecNumber>
    </recommendedName>
</protein>
<evidence type="ECO:0000256" key="6">
    <source>
        <dbReference type="ARBA" id="ARBA00023001"/>
    </source>
</evidence>
<dbReference type="GO" id="GO:0046872">
    <property type="term" value="F:metal ion binding"/>
    <property type="evidence" value="ECO:0007669"/>
    <property type="project" value="UniProtKB-KW"/>
</dbReference>
<dbReference type="InterPro" id="IPR005103">
    <property type="entry name" value="AA9_LPMO"/>
</dbReference>
<dbReference type="CDD" id="cd21175">
    <property type="entry name" value="LPMO_AA9"/>
    <property type="match status" value="1"/>
</dbReference>
<dbReference type="GO" id="GO:0004497">
    <property type="term" value="F:monooxygenase activity"/>
    <property type="evidence" value="ECO:0007669"/>
    <property type="project" value="UniProtKB-KW"/>
</dbReference>
<evidence type="ECO:0000256" key="8">
    <source>
        <dbReference type="ARBA" id="ARBA00023008"/>
    </source>
</evidence>
<keyword evidence="4" id="KW-0479">Metal-binding</keyword>
<dbReference type="PANTHER" id="PTHR33353:SF11">
    <property type="entry name" value="GLYCOSYLHYDROLASE FAMILY 61-7 PROTEIN"/>
    <property type="match status" value="1"/>
</dbReference>
<comment type="caution">
    <text evidence="18">The sequence shown here is derived from an EMBL/GenBank/DDBJ whole genome shotgun (WGS) entry which is preliminary data.</text>
</comment>
<dbReference type="EMBL" id="JAPEVB010000002">
    <property type="protein sequence ID" value="KAJ4394784.1"/>
    <property type="molecule type" value="Genomic_DNA"/>
</dbReference>
<keyword evidence="9" id="KW-0503">Monooxygenase</keyword>
<evidence type="ECO:0000313" key="18">
    <source>
        <dbReference type="EMBL" id="KAJ4394784.1"/>
    </source>
</evidence>
<feature type="signal peptide" evidence="16">
    <location>
        <begin position="1"/>
        <end position="19"/>
    </location>
</feature>
<comment type="similarity">
    <text evidence="13">Belongs to the polysaccharide monooxygenase AA9 family.</text>
</comment>
<comment type="subcellular location">
    <subcellularLocation>
        <location evidence="2">Secreted</location>
    </subcellularLocation>
</comment>
<reference evidence="18" key="1">
    <citation type="submission" date="2022-10" db="EMBL/GenBank/DDBJ databases">
        <title>Tapping the CABI collections for fungal endophytes: first genome assemblies for Collariella, Neodidymelliopsis, Ascochyta clinopodiicola, Didymella pomorum, Didymosphaeria variabile, Neocosmospora piperis and Neocucurbitaria cava.</title>
        <authorList>
            <person name="Hill R."/>
        </authorList>
    </citation>
    <scope>NUCLEOTIDE SEQUENCE</scope>
    <source>
        <strain evidence="18">IMI 355082</strain>
    </source>
</reference>
<dbReference type="InterPro" id="IPR049892">
    <property type="entry name" value="AA9"/>
</dbReference>
<keyword evidence="11" id="KW-0119">Carbohydrate metabolism</keyword>
<keyword evidence="7" id="KW-0560">Oxidoreductase</keyword>
<evidence type="ECO:0000256" key="16">
    <source>
        <dbReference type="SAM" id="SignalP"/>
    </source>
</evidence>
<evidence type="ECO:0000256" key="5">
    <source>
        <dbReference type="ARBA" id="ARBA00022729"/>
    </source>
</evidence>
<feature type="chain" id="PRO_5040772831" description="lytic cellulose monooxygenase (C4-dehydrogenating)" evidence="16">
    <location>
        <begin position="20"/>
        <end position="218"/>
    </location>
</feature>
<comment type="catalytic activity">
    <reaction evidence="14">
        <text>[(1-&gt;4)-beta-D-glucosyl]n+m + reduced acceptor + O2 = 4-dehydro-beta-D-glucosyl-[(1-&gt;4)-beta-D-glucosyl]n-1 + [(1-&gt;4)-beta-D-glucosyl]m + acceptor + H2O.</text>
        <dbReference type="EC" id="1.14.99.56"/>
    </reaction>
</comment>
<dbReference type="OrthoDB" id="6038816at2759"/>
<proteinExistence type="inferred from homology"/>
<evidence type="ECO:0000256" key="1">
    <source>
        <dbReference type="ARBA" id="ARBA00001973"/>
    </source>
</evidence>
<evidence type="ECO:0000256" key="11">
    <source>
        <dbReference type="ARBA" id="ARBA00023277"/>
    </source>
</evidence>
<keyword evidence="10" id="KW-1015">Disulfide bond</keyword>
<evidence type="ECO:0000256" key="9">
    <source>
        <dbReference type="ARBA" id="ARBA00023033"/>
    </source>
</evidence>
<dbReference type="GO" id="GO:0030245">
    <property type="term" value="P:cellulose catabolic process"/>
    <property type="evidence" value="ECO:0007669"/>
    <property type="project" value="UniProtKB-KW"/>
</dbReference>
<accession>A0A9W9D0M8</accession>
<keyword evidence="12" id="KW-0624">Polysaccharide degradation</keyword>